<dbReference type="OrthoDB" id="5880116at2"/>
<protein>
    <submittedName>
        <fullName evidence="3">DUF3450 domain-containing protein</fullName>
    </submittedName>
</protein>
<feature type="signal peptide" evidence="2">
    <location>
        <begin position="1"/>
        <end position="25"/>
    </location>
</feature>
<sequence>MSNTMKWIRTTLLAGAAATAGAAYAQSPLDQALQVARQSTQQGAQAQEQINDVSASADDLERQYLALQSQIQDQEVFVQQQEVFLQSQDVEISELQRQLERVDTLEATLTPMLLEMAVALEDFIASDLPFQTDLRQSRLDNIQTLLGDATVSPAETYRVILNAYEIEASYGRSLRVYEDTVDVEGEPAQVKFLQIGRVALIRVFQSGARQGDMQMMTKDNQEWRDLPGGFAGNVQRAVRIGEEVTTPEVFIAPLPGPQSAQ</sequence>
<organism evidence="3 4">
    <name type="scientific">Marinicauda pacifica</name>
    <dbReference type="NCBI Taxonomy" id="1133559"/>
    <lineage>
        <taxon>Bacteria</taxon>
        <taxon>Pseudomonadati</taxon>
        <taxon>Pseudomonadota</taxon>
        <taxon>Alphaproteobacteria</taxon>
        <taxon>Maricaulales</taxon>
        <taxon>Maricaulaceae</taxon>
        <taxon>Marinicauda</taxon>
    </lineage>
</organism>
<evidence type="ECO:0000256" key="2">
    <source>
        <dbReference type="SAM" id="SignalP"/>
    </source>
</evidence>
<dbReference type="AlphaFoldDB" id="A0A4S2HD50"/>
<dbReference type="InterPro" id="IPR016866">
    <property type="entry name" value="UCP028069"/>
</dbReference>
<reference evidence="3 4" key="1">
    <citation type="journal article" date="2013" name="Int. J. Syst. Evol. Microbiol.">
        <title>Marinicauda pacifica gen. nov., sp. nov., a prosthecate alphaproteobacterium of the family Hyphomonadaceae isolated from deep seawater.</title>
        <authorList>
            <person name="Zhang X.Y."/>
            <person name="Li G.W."/>
            <person name="Wang C.S."/>
            <person name="Zhang Y.J."/>
            <person name="Xu X.W."/>
            <person name="Li H."/>
            <person name="Liu A."/>
            <person name="Liu C."/>
            <person name="Xie B.B."/>
            <person name="Qin Q.L."/>
            <person name="Xu Z."/>
            <person name="Chen X.L."/>
            <person name="Zhou B.C."/>
            <person name="Zhang Y.Z."/>
        </authorList>
    </citation>
    <scope>NUCLEOTIDE SEQUENCE [LARGE SCALE GENOMIC DNA]</scope>
    <source>
        <strain evidence="3 4">P-1 km-3</strain>
    </source>
</reference>
<evidence type="ECO:0000313" key="3">
    <source>
        <dbReference type="EMBL" id="TGY93906.1"/>
    </source>
</evidence>
<keyword evidence="4" id="KW-1185">Reference proteome</keyword>
<accession>A0A4S2HD50</accession>
<comment type="caution">
    <text evidence="3">The sequence shown here is derived from an EMBL/GenBank/DDBJ whole genome shotgun (WGS) entry which is preliminary data.</text>
</comment>
<proteinExistence type="predicted"/>
<feature type="chain" id="PRO_5020295321" evidence="2">
    <location>
        <begin position="26"/>
        <end position="261"/>
    </location>
</feature>
<evidence type="ECO:0000256" key="1">
    <source>
        <dbReference type="SAM" id="Coils"/>
    </source>
</evidence>
<keyword evidence="1" id="KW-0175">Coiled coil</keyword>
<dbReference type="Proteomes" id="UP000305451">
    <property type="component" value="Unassembled WGS sequence"/>
</dbReference>
<dbReference type="Pfam" id="PF11932">
    <property type="entry name" value="DUF3450"/>
    <property type="match status" value="1"/>
</dbReference>
<feature type="coiled-coil region" evidence="1">
    <location>
        <begin position="43"/>
        <end position="105"/>
    </location>
</feature>
<keyword evidence="2" id="KW-0732">Signal</keyword>
<dbReference type="EMBL" id="SRXV01000001">
    <property type="protein sequence ID" value="TGY93906.1"/>
    <property type="molecule type" value="Genomic_DNA"/>
</dbReference>
<gene>
    <name evidence="3" type="ORF">E5162_01040</name>
</gene>
<name>A0A4S2HD50_9PROT</name>
<dbReference type="RefSeq" id="WP_135943101.1">
    <property type="nucleotide sequence ID" value="NZ_BMEI01000001.1"/>
</dbReference>
<evidence type="ECO:0000313" key="4">
    <source>
        <dbReference type="Proteomes" id="UP000305451"/>
    </source>
</evidence>